<dbReference type="Proteomes" id="UP000076552">
    <property type="component" value="Unassembled WGS sequence"/>
</dbReference>
<accession>A0A166WWX1</accession>
<dbReference type="PANTHER" id="PTHR40422">
    <property type="entry name" value="TRANSLATION MACHINERY-ASSOCIATED PROTEIN 17"/>
    <property type="match status" value="1"/>
</dbReference>
<keyword evidence="3" id="KW-1185">Reference proteome</keyword>
<dbReference type="GO" id="GO:0070682">
    <property type="term" value="P:proteasome regulatory particle assembly"/>
    <property type="evidence" value="ECO:0007669"/>
    <property type="project" value="InterPro"/>
</dbReference>
<dbReference type="OrthoDB" id="548474at2759"/>
<feature type="compositionally biased region" description="Polar residues" evidence="1">
    <location>
        <begin position="157"/>
        <end position="170"/>
    </location>
</feature>
<dbReference type="PANTHER" id="PTHR40422:SF1">
    <property type="entry name" value="TRANSLATION MACHINERY-ASSOCIATED PROTEIN 17"/>
    <property type="match status" value="1"/>
</dbReference>
<feature type="region of interest" description="Disordered" evidence="1">
    <location>
        <begin position="192"/>
        <end position="238"/>
    </location>
</feature>
<reference evidence="2 3" key="1">
    <citation type="submission" date="2015-06" db="EMBL/GenBank/DDBJ databases">
        <title>Survival trade-offs in plant roots during colonization by closely related pathogenic and mutualistic fungi.</title>
        <authorList>
            <person name="Hacquard S."/>
            <person name="Kracher B."/>
            <person name="Hiruma K."/>
            <person name="Weinman A."/>
            <person name="Muench P."/>
            <person name="Garrido Oter R."/>
            <person name="Ver Loren van Themaat E."/>
            <person name="Dallerey J.-F."/>
            <person name="Damm U."/>
            <person name="Henrissat B."/>
            <person name="Lespinet O."/>
            <person name="Thon M."/>
            <person name="Kemen E."/>
            <person name="McHardy A.C."/>
            <person name="Schulze-Lefert P."/>
            <person name="O'Connell R.J."/>
        </authorList>
    </citation>
    <scope>NUCLEOTIDE SEQUENCE [LARGE SCALE GENOMIC DNA]</scope>
    <source>
        <strain evidence="2 3">0861</strain>
    </source>
</reference>
<dbReference type="STRING" id="708197.A0A166WWX1"/>
<organism evidence="2 3">
    <name type="scientific">Colletotrichum tofieldiae</name>
    <dbReference type="NCBI Taxonomy" id="708197"/>
    <lineage>
        <taxon>Eukaryota</taxon>
        <taxon>Fungi</taxon>
        <taxon>Dikarya</taxon>
        <taxon>Ascomycota</taxon>
        <taxon>Pezizomycotina</taxon>
        <taxon>Sordariomycetes</taxon>
        <taxon>Hypocreomycetidae</taxon>
        <taxon>Glomerellales</taxon>
        <taxon>Glomerellaceae</taxon>
        <taxon>Colletotrichum</taxon>
        <taxon>Colletotrichum spaethianum species complex</taxon>
    </lineage>
</organism>
<feature type="region of interest" description="Disordered" evidence="1">
    <location>
        <begin position="155"/>
        <end position="174"/>
    </location>
</feature>
<feature type="compositionally biased region" description="Low complexity" evidence="1">
    <location>
        <begin position="117"/>
        <end position="138"/>
    </location>
</feature>
<dbReference type="EMBL" id="LFIV01000018">
    <property type="protein sequence ID" value="KZL76062.1"/>
    <property type="molecule type" value="Genomic_DNA"/>
</dbReference>
<protein>
    <submittedName>
        <fullName evidence="2">Secondary alcohol dehydrogenase</fullName>
    </submittedName>
</protein>
<evidence type="ECO:0000313" key="2">
    <source>
        <dbReference type="EMBL" id="KZL76062.1"/>
    </source>
</evidence>
<dbReference type="InterPro" id="IPR038966">
    <property type="entry name" value="TMA17"/>
</dbReference>
<name>A0A166WWX1_9PEZI</name>
<dbReference type="GO" id="GO:0030674">
    <property type="term" value="F:protein-macromolecule adaptor activity"/>
    <property type="evidence" value="ECO:0007669"/>
    <property type="project" value="TreeGrafter"/>
</dbReference>
<feature type="region of interest" description="Disordered" evidence="1">
    <location>
        <begin position="103"/>
        <end position="138"/>
    </location>
</feature>
<feature type="compositionally biased region" description="Basic and acidic residues" evidence="1">
    <location>
        <begin position="210"/>
        <end position="227"/>
    </location>
</feature>
<gene>
    <name evidence="2" type="ORF">CT0861_08340</name>
</gene>
<evidence type="ECO:0000313" key="3">
    <source>
        <dbReference type="Proteomes" id="UP000076552"/>
    </source>
</evidence>
<feature type="compositionally biased region" description="Acidic residues" evidence="1">
    <location>
        <begin position="228"/>
        <end position="238"/>
    </location>
</feature>
<comment type="caution">
    <text evidence="2">The sequence shown here is derived from an EMBL/GenBank/DDBJ whole genome shotgun (WGS) entry which is preliminary data.</text>
</comment>
<dbReference type="AlphaFoldDB" id="A0A166WWX1"/>
<proteinExistence type="predicted"/>
<evidence type="ECO:0000256" key="1">
    <source>
        <dbReference type="SAM" id="MobiDB-lite"/>
    </source>
</evidence>
<sequence>MSADTSPISPARFAEAVRDLSLPTLHLKALEIRNSILHLQYSNAQLKPYAEGAATTLDAADVSAGRPDPDCVEAIRENDVVIARMEERVQIIREEVEGRGHSWNEFRSKEEVESEQQTGAGTNGVGTANGLNGTAAQTTTNGLGAARAEEDRIAGQSAATNNSGPTTAASQHPAWLDGTFQTGTIRNGEIQLDAAPVQSTPQANGTGGRLSDDELRRAMEERMRGLGDDNDEDGGMHL</sequence>